<evidence type="ECO:0000313" key="2">
    <source>
        <dbReference type="Proteomes" id="UP001501521"/>
    </source>
</evidence>
<comment type="caution">
    <text evidence="1">The sequence shown here is derived from an EMBL/GenBank/DDBJ whole genome shotgun (WGS) entry which is preliminary data.</text>
</comment>
<gene>
    <name evidence="1" type="ORF">GCM10025789_30640</name>
</gene>
<sequence>MAADFAGPIERPAHTRTQHAIRLLVLMDRTGEVVADGDPPAAVKAVRSELRLQAMDFWMRNPDYLADELISGVESGALAAGMLDVARSLLDDPEPDLHYYPMPRWFYGAYEAIDDAMALLETYGLATFRRSGEPGSKSCRNQMFLTAAGERAVVELAADPVLGWYVRQAELVELVAGDTVGSKLKERQYEQATYAGTELGLDIAPIAEHVRSRLDGLRSSAAASGGVGV</sequence>
<reference evidence="2" key="1">
    <citation type="journal article" date="2019" name="Int. J. Syst. Evol. Microbiol.">
        <title>The Global Catalogue of Microorganisms (GCM) 10K type strain sequencing project: providing services to taxonomists for standard genome sequencing and annotation.</title>
        <authorList>
            <consortium name="The Broad Institute Genomics Platform"/>
            <consortium name="The Broad Institute Genome Sequencing Center for Infectious Disease"/>
            <person name="Wu L."/>
            <person name="Ma J."/>
        </authorList>
    </citation>
    <scope>NUCLEOTIDE SEQUENCE [LARGE SCALE GENOMIC DNA]</scope>
    <source>
        <strain evidence="2">JCM 19125</strain>
    </source>
</reference>
<proteinExistence type="predicted"/>
<protein>
    <submittedName>
        <fullName evidence="1">Uncharacterized protein</fullName>
    </submittedName>
</protein>
<name>A0ABP9FMH8_9ACTN</name>
<dbReference type="EMBL" id="BAABLV010000055">
    <property type="protein sequence ID" value="GAA4909115.1"/>
    <property type="molecule type" value="Genomic_DNA"/>
</dbReference>
<organism evidence="1 2">
    <name type="scientific">Tessaracoccus lubricantis</name>
    <dbReference type="NCBI Taxonomy" id="545543"/>
    <lineage>
        <taxon>Bacteria</taxon>
        <taxon>Bacillati</taxon>
        <taxon>Actinomycetota</taxon>
        <taxon>Actinomycetes</taxon>
        <taxon>Propionibacteriales</taxon>
        <taxon>Propionibacteriaceae</taxon>
        <taxon>Tessaracoccus</taxon>
    </lineage>
</organism>
<keyword evidence="2" id="KW-1185">Reference proteome</keyword>
<dbReference type="RefSeq" id="WP_345584428.1">
    <property type="nucleotide sequence ID" value="NZ_BAABLV010000055.1"/>
</dbReference>
<dbReference type="Proteomes" id="UP001501521">
    <property type="component" value="Unassembled WGS sequence"/>
</dbReference>
<evidence type="ECO:0000313" key="1">
    <source>
        <dbReference type="EMBL" id="GAA4909115.1"/>
    </source>
</evidence>
<accession>A0ABP9FMH8</accession>